<dbReference type="OrthoDB" id="201656at2759"/>
<dbReference type="InterPro" id="IPR011032">
    <property type="entry name" value="GroES-like_sf"/>
</dbReference>
<dbReference type="Pfam" id="PF08240">
    <property type="entry name" value="ADH_N"/>
    <property type="match status" value="1"/>
</dbReference>
<dbReference type="EMBL" id="PDLM01000003">
    <property type="protein sequence ID" value="RDW82828.1"/>
    <property type="molecule type" value="Genomic_DNA"/>
</dbReference>
<feature type="domain" description="Enoyl reductase (ER)" evidence="1">
    <location>
        <begin position="12"/>
        <end position="326"/>
    </location>
</feature>
<proteinExistence type="predicted"/>
<evidence type="ECO:0000313" key="2">
    <source>
        <dbReference type="EMBL" id="RDW82828.1"/>
    </source>
</evidence>
<gene>
    <name evidence="2" type="ORF">BP6252_03940</name>
</gene>
<dbReference type="InterPro" id="IPR020843">
    <property type="entry name" value="ER"/>
</dbReference>
<dbReference type="AlphaFoldDB" id="A0A3D8SAK2"/>
<evidence type="ECO:0000313" key="3">
    <source>
        <dbReference type="Proteomes" id="UP000256645"/>
    </source>
</evidence>
<dbReference type="SUPFAM" id="SSF50129">
    <property type="entry name" value="GroES-like"/>
    <property type="match status" value="1"/>
</dbReference>
<name>A0A3D8SAK2_9HELO</name>
<evidence type="ECO:0000259" key="1">
    <source>
        <dbReference type="SMART" id="SM00829"/>
    </source>
</evidence>
<dbReference type="Gene3D" id="3.40.50.720">
    <property type="entry name" value="NAD(P)-binding Rossmann-like Domain"/>
    <property type="match status" value="1"/>
</dbReference>
<keyword evidence="3" id="KW-1185">Reference proteome</keyword>
<dbReference type="Gene3D" id="3.90.180.10">
    <property type="entry name" value="Medium-chain alcohol dehydrogenases, catalytic domain"/>
    <property type="match status" value="1"/>
</dbReference>
<dbReference type="CDD" id="cd08267">
    <property type="entry name" value="MDR1"/>
    <property type="match status" value="1"/>
</dbReference>
<comment type="caution">
    <text evidence="2">The sequence shown here is derived from an EMBL/GenBank/DDBJ whole genome shotgun (WGS) entry which is preliminary data.</text>
</comment>
<dbReference type="InterPro" id="IPR036291">
    <property type="entry name" value="NAD(P)-bd_dom_sf"/>
</dbReference>
<dbReference type="SUPFAM" id="SSF51735">
    <property type="entry name" value="NAD(P)-binding Rossmann-fold domains"/>
    <property type="match status" value="1"/>
</dbReference>
<dbReference type="InterPro" id="IPR052733">
    <property type="entry name" value="Chloroplast_QOR"/>
</dbReference>
<organism evidence="2 3">
    <name type="scientific">Coleophoma cylindrospora</name>
    <dbReference type="NCBI Taxonomy" id="1849047"/>
    <lineage>
        <taxon>Eukaryota</taxon>
        <taxon>Fungi</taxon>
        <taxon>Dikarya</taxon>
        <taxon>Ascomycota</taxon>
        <taxon>Pezizomycotina</taxon>
        <taxon>Leotiomycetes</taxon>
        <taxon>Helotiales</taxon>
        <taxon>Dermateaceae</taxon>
        <taxon>Coleophoma</taxon>
    </lineage>
</organism>
<dbReference type="STRING" id="1849047.A0A3D8SAK2"/>
<sequence>MRIWQYSGTKGGLENNLKLNSTPLPVPKHNQHLVQVIAMALNPVDYKLAEMPLVGRLIRPKLATPGIDFAGVIVTPAKDSSLKSGQLVFGASGASPLASGALSEFTVPQPASSTSIPEGVDPIQAAGLTVAGMTAYQSIVPRVTPGDRIFINGGSGGTGMFGIQIAKAVGCHVTTTCSTENVDLCKSLGADEVIDYKKGSVLEALKICEPKLDHAVDNVGHDKDLWWHSHEYLKPGAVYIKVAADLSLHSVMDTIKAKIIPGCLGGVKRNLEGFRPSSRREDLIELVKLMKEGKIKTVIDSKFSFEEAPKAFVRLKTGRAKGKVVVDVAVETYNKSWA</sequence>
<dbReference type="SMART" id="SM00829">
    <property type="entry name" value="PKS_ER"/>
    <property type="match status" value="1"/>
</dbReference>
<dbReference type="PANTHER" id="PTHR44013">
    <property type="entry name" value="ZINC-TYPE ALCOHOL DEHYDROGENASE-LIKE PROTEIN C16A3.02C"/>
    <property type="match status" value="1"/>
</dbReference>
<accession>A0A3D8SAK2</accession>
<dbReference type="InterPro" id="IPR013154">
    <property type="entry name" value="ADH-like_N"/>
</dbReference>
<dbReference type="Pfam" id="PF13602">
    <property type="entry name" value="ADH_zinc_N_2"/>
    <property type="match status" value="1"/>
</dbReference>
<dbReference type="Proteomes" id="UP000256645">
    <property type="component" value="Unassembled WGS sequence"/>
</dbReference>
<reference evidence="2 3" key="1">
    <citation type="journal article" date="2018" name="IMA Fungus">
        <title>IMA Genome-F 9: Draft genome sequence of Annulohypoxylon stygium, Aspergillus mulundensis, Berkeleyomyces basicola (syn. Thielaviopsis basicola), Ceratocystis smalleyi, two Cercospora beticola strains, Coleophoma cylindrospora, Fusarium fracticaudum, Phialophora cf. hyalina, and Morchella septimelata.</title>
        <authorList>
            <person name="Wingfield B.D."/>
            <person name="Bills G.F."/>
            <person name="Dong Y."/>
            <person name="Huang W."/>
            <person name="Nel W.J."/>
            <person name="Swalarsk-Parry B.S."/>
            <person name="Vaghefi N."/>
            <person name="Wilken P.M."/>
            <person name="An Z."/>
            <person name="de Beer Z.W."/>
            <person name="De Vos L."/>
            <person name="Chen L."/>
            <person name="Duong T.A."/>
            <person name="Gao Y."/>
            <person name="Hammerbacher A."/>
            <person name="Kikkert J.R."/>
            <person name="Li Y."/>
            <person name="Li H."/>
            <person name="Li K."/>
            <person name="Li Q."/>
            <person name="Liu X."/>
            <person name="Ma X."/>
            <person name="Naidoo K."/>
            <person name="Pethybridge S.J."/>
            <person name="Sun J."/>
            <person name="Steenkamp E.T."/>
            <person name="van der Nest M.A."/>
            <person name="van Wyk S."/>
            <person name="Wingfield M.J."/>
            <person name="Xiong C."/>
            <person name="Yue Q."/>
            <person name="Zhang X."/>
        </authorList>
    </citation>
    <scope>NUCLEOTIDE SEQUENCE [LARGE SCALE GENOMIC DNA]</scope>
    <source>
        <strain evidence="2 3">BP6252</strain>
    </source>
</reference>
<dbReference type="PANTHER" id="PTHR44013:SF1">
    <property type="entry name" value="ZINC-TYPE ALCOHOL DEHYDROGENASE-LIKE PROTEIN C16A3.02C"/>
    <property type="match status" value="1"/>
</dbReference>
<protein>
    <recommendedName>
        <fullName evidence="1">Enoyl reductase (ER) domain-containing protein</fullName>
    </recommendedName>
</protein>
<dbReference type="GO" id="GO:0016491">
    <property type="term" value="F:oxidoreductase activity"/>
    <property type="evidence" value="ECO:0007669"/>
    <property type="project" value="InterPro"/>
</dbReference>